<dbReference type="RefSeq" id="XP_001838707.1">
    <property type="nucleotide sequence ID" value="XM_001838655.1"/>
</dbReference>
<proteinExistence type="predicted"/>
<dbReference type="GeneID" id="6015300"/>
<protein>
    <submittedName>
        <fullName evidence="1">Uncharacterized protein</fullName>
    </submittedName>
</protein>
<evidence type="ECO:0000313" key="2">
    <source>
        <dbReference type="Proteomes" id="UP000001861"/>
    </source>
</evidence>
<reference evidence="1 2" key="1">
    <citation type="journal article" date="2010" name="Proc. Natl. Acad. Sci. U.S.A.">
        <title>Insights into evolution of multicellular fungi from the assembled chromosomes of the mushroom Coprinopsis cinerea (Coprinus cinereus).</title>
        <authorList>
            <person name="Stajich J.E."/>
            <person name="Wilke S.K."/>
            <person name="Ahren D."/>
            <person name="Au C.H."/>
            <person name="Birren B.W."/>
            <person name="Borodovsky M."/>
            <person name="Burns C."/>
            <person name="Canback B."/>
            <person name="Casselton L.A."/>
            <person name="Cheng C.K."/>
            <person name="Deng J."/>
            <person name="Dietrich F.S."/>
            <person name="Fargo D.C."/>
            <person name="Farman M.L."/>
            <person name="Gathman A.C."/>
            <person name="Goldberg J."/>
            <person name="Guigo R."/>
            <person name="Hoegger P.J."/>
            <person name="Hooker J.B."/>
            <person name="Huggins A."/>
            <person name="James T.Y."/>
            <person name="Kamada T."/>
            <person name="Kilaru S."/>
            <person name="Kodira C."/>
            <person name="Kues U."/>
            <person name="Kupfer D."/>
            <person name="Kwan H.S."/>
            <person name="Lomsadze A."/>
            <person name="Li W."/>
            <person name="Lilly W.W."/>
            <person name="Ma L.J."/>
            <person name="Mackey A.J."/>
            <person name="Manning G."/>
            <person name="Martin F."/>
            <person name="Muraguchi H."/>
            <person name="Natvig D.O."/>
            <person name="Palmerini H."/>
            <person name="Ramesh M.A."/>
            <person name="Rehmeyer C.J."/>
            <person name="Roe B.A."/>
            <person name="Shenoy N."/>
            <person name="Stanke M."/>
            <person name="Ter-Hovhannisyan V."/>
            <person name="Tunlid A."/>
            <person name="Velagapudi R."/>
            <person name="Vision T.J."/>
            <person name="Zeng Q."/>
            <person name="Zolan M.E."/>
            <person name="Pukkila P.J."/>
        </authorList>
    </citation>
    <scope>NUCLEOTIDE SEQUENCE [LARGE SCALE GENOMIC DNA]</scope>
    <source>
        <strain evidence="2">Okayama-7 / 130 / ATCC MYA-4618 / FGSC 9003</strain>
    </source>
</reference>
<gene>
    <name evidence="1" type="ORF">CC1G_11650</name>
</gene>
<dbReference type="Proteomes" id="UP000001861">
    <property type="component" value="Unassembled WGS sequence"/>
</dbReference>
<dbReference type="EMBL" id="AACS02000004">
    <property type="protein sequence ID" value="EAU83124.1"/>
    <property type="molecule type" value="Genomic_DNA"/>
</dbReference>
<dbReference type="AlphaFoldDB" id="A8P496"/>
<name>A8P496_COPC7</name>
<dbReference type="VEuPathDB" id="FungiDB:CC1G_11650"/>
<accession>A8P496</accession>
<keyword evidence="2" id="KW-1185">Reference proteome</keyword>
<dbReference type="InParanoid" id="A8P496"/>
<organism evidence="1 2">
    <name type="scientific">Coprinopsis cinerea (strain Okayama-7 / 130 / ATCC MYA-4618 / FGSC 9003)</name>
    <name type="common">Inky cap fungus</name>
    <name type="synonym">Hormographiella aspergillata</name>
    <dbReference type="NCBI Taxonomy" id="240176"/>
    <lineage>
        <taxon>Eukaryota</taxon>
        <taxon>Fungi</taxon>
        <taxon>Dikarya</taxon>
        <taxon>Basidiomycota</taxon>
        <taxon>Agaricomycotina</taxon>
        <taxon>Agaricomycetes</taxon>
        <taxon>Agaricomycetidae</taxon>
        <taxon>Agaricales</taxon>
        <taxon>Agaricineae</taxon>
        <taxon>Psathyrellaceae</taxon>
        <taxon>Coprinopsis</taxon>
    </lineage>
</organism>
<comment type="caution">
    <text evidence="1">The sequence shown here is derived from an EMBL/GenBank/DDBJ whole genome shotgun (WGS) entry which is preliminary data.</text>
</comment>
<dbReference type="OrthoDB" id="1046782at2759"/>
<evidence type="ECO:0000313" key="1">
    <source>
        <dbReference type="EMBL" id="EAU83124.1"/>
    </source>
</evidence>
<dbReference type="KEGG" id="cci:CC1G_11650"/>
<sequence>MTTTIQLKATLYWKLVFEYNNSDNSGQIVQSYTAKVYSESTRSTFSETVSRTTTDIMEKEGITSAADASWGPVSANVSASYEHSEEVNYMLEQTTKLTGEDVYKKETEETRSYTIGPGGKLNLYQQYLSGPGLNAAYNVFSTEPKRENERTEVIIDVVVEAVEFIRNIRVVYTDSPTEAPTDRIRELNGGNADVNADKKGNYVWLVPEYTRKYKDALTGLDFVQQDHKDDRYMDLAKGAGGSYRYLVPAYNTREKNKFTECTLLRSNHGISLSQVKNWGWSGMTLDINAGRGGDFLYVLWKTRYAY</sequence>
<dbReference type="eggNOG" id="ENOG502S9T1">
    <property type="taxonomic scope" value="Eukaryota"/>
</dbReference>